<feature type="domain" description="Methyl-accepting transducer" evidence="5">
    <location>
        <begin position="292"/>
        <end position="543"/>
    </location>
</feature>
<evidence type="ECO:0000256" key="1">
    <source>
        <dbReference type="ARBA" id="ARBA00023224"/>
    </source>
</evidence>
<evidence type="ECO:0000259" key="5">
    <source>
        <dbReference type="PROSITE" id="PS50111"/>
    </source>
</evidence>
<dbReference type="InterPro" id="IPR029151">
    <property type="entry name" value="Sensor-like_sf"/>
</dbReference>
<dbReference type="InterPro" id="IPR003660">
    <property type="entry name" value="HAMP_dom"/>
</dbReference>
<accession>A0A1M6K4S6</accession>
<dbReference type="SMART" id="SM00283">
    <property type="entry name" value="MA"/>
    <property type="match status" value="1"/>
</dbReference>
<dbReference type="EMBL" id="FRAG01000002">
    <property type="protein sequence ID" value="SHJ53922.1"/>
    <property type="molecule type" value="Genomic_DNA"/>
</dbReference>
<comment type="similarity">
    <text evidence="2">Belongs to the methyl-accepting chemotaxis (MCP) protein family.</text>
</comment>
<feature type="transmembrane region" description="Helical" evidence="4">
    <location>
        <begin position="198"/>
        <end position="221"/>
    </location>
</feature>
<dbReference type="Pfam" id="PF00015">
    <property type="entry name" value="MCPsignal"/>
    <property type="match status" value="1"/>
</dbReference>
<dbReference type="RefSeq" id="WP_073146577.1">
    <property type="nucleotide sequence ID" value="NZ_FRAG01000002.1"/>
</dbReference>
<dbReference type="SUPFAM" id="SSF103190">
    <property type="entry name" value="Sensory domain-like"/>
    <property type="match status" value="1"/>
</dbReference>
<reference evidence="7 8" key="1">
    <citation type="submission" date="2016-11" db="EMBL/GenBank/DDBJ databases">
        <authorList>
            <person name="Jaros S."/>
            <person name="Januszkiewicz K."/>
            <person name="Wedrychowicz H."/>
        </authorList>
    </citation>
    <scope>NUCLEOTIDE SEQUENCE [LARGE SCALE GENOMIC DNA]</scope>
    <source>
        <strain evidence="7 8">DSM 15212</strain>
    </source>
</reference>
<name>A0A1M6K4S6_PARC5</name>
<dbReference type="InterPro" id="IPR004089">
    <property type="entry name" value="MCPsignal_dom"/>
</dbReference>
<dbReference type="PROSITE" id="PS50111">
    <property type="entry name" value="CHEMOTAXIS_TRANSDUC_2"/>
    <property type="match status" value="1"/>
</dbReference>
<feature type="transmembrane region" description="Helical" evidence="4">
    <location>
        <begin position="12"/>
        <end position="33"/>
    </location>
</feature>
<dbReference type="GO" id="GO:0016020">
    <property type="term" value="C:membrane"/>
    <property type="evidence" value="ECO:0007669"/>
    <property type="project" value="InterPro"/>
</dbReference>
<evidence type="ECO:0000259" key="6">
    <source>
        <dbReference type="PROSITE" id="PS50885"/>
    </source>
</evidence>
<proteinExistence type="inferred from homology"/>
<dbReference type="CDD" id="cd06225">
    <property type="entry name" value="HAMP"/>
    <property type="match status" value="1"/>
</dbReference>
<gene>
    <name evidence="7" type="ORF">SAMN02745912_00260</name>
</gene>
<dbReference type="Gene3D" id="1.10.287.950">
    <property type="entry name" value="Methyl-accepting chemotaxis protein"/>
    <property type="match status" value="1"/>
</dbReference>
<dbReference type="InterPro" id="IPR004090">
    <property type="entry name" value="Chemotax_Me-accpt_rcpt"/>
</dbReference>
<dbReference type="STRING" id="1121301.SAMN02745912_00260"/>
<keyword evidence="1 3" id="KW-0807">Transducer</keyword>
<keyword evidence="4" id="KW-0472">Membrane</keyword>
<protein>
    <submittedName>
        <fullName evidence="7">Methyl-accepting chemotaxis protein (MCP) signalling domain-containing protein</fullName>
    </submittedName>
</protein>
<evidence type="ECO:0000256" key="4">
    <source>
        <dbReference type="SAM" id="Phobius"/>
    </source>
</evidence>
<dbReference type="GO" id="GO:0004888">
    <property type="term" value="F:transmembrane signaling receptor activity"/>
    <property type="evidence" value="ECO:0007669"/>
    <property type="project" value="InterPro"/>
</dbReference>
<dbReference type="PANTHER" id="PTHR32089">
    <property type="entry name" value="METHYL-ACCEPTING CHEMOTAXIS PROTEIN MCPB"/>
    <property type="match status" value="1"/>
</dbReference>
<dbReference type="PROSITE" id="PS50885">
    <property type="entry name" value="HAMP"/>
    <property type="match status" value="1"/>
</dbReference>
<dbReference type="AlphaFoldDB" id="A0A1M6K4S6"/>
<dbReference type="OrthoDB" id="2542987at2"/>
<evidence type="ECO:0000313" key="8">
    <source>
        <dbReference type="Proteomes" id="UP000184465"/>
    </source>
</evidence>
<organism evidence="7 8">
    <name type="scientific">Paramaledivibacter caminithermalis (strain DSM 15212 / CIP 107654 / DViRD3)</name>
    <name type="common">Clostridium caminithermale</name>
    <dbReference type="NCBI Taxonomy" id="1121301"/>
    <lineage>
        <taxon>Bacteria</taxon>
        <taxon>Bacillati</taxon>
        <taxon>Bacillota</taxon>
        <taxon>Clostridia</taxon>
        <taxon>Peptostreptococcales</taxon>
        <taxon>Caminicellaceae</taxon>
        <taxon>Paramaledivibacter</taxon>
    </lineage>
</organism>
<keyword evidence="4" id="KW-1133">Transmembrane helix</keyword>
<dbReference type="GO" id="GO:0007165">
    <property type="term" value="P:signal transduction"/>
    <property type="evidence" value="ECO:0007669"/>
    <property type="project" value="UniProtKB-KW"/>
</dbReference>
<evidence type="ECO:0000313" key="7">
    <source>
        <dbReference type="EMBL" id="SHJ53922.1"/>
    </source>
</evidence>
<dbReference type="Proteomes" id="UP000184465">
    <property type="component" value="Unassembled WGS sequence"/>
</dbReference>
<evidence type="ECO:0000256" key="2">
    <source>
        <dbReference type="ARBA" id="ARBA00029447"/>
    </source>
</evidence>
<keyword evidence="4" id="KW-0812">Transmembrane</keyword>
<dbReference type="PANTHER" id="PTHR32089:SF112">
    <property type="entry name" value="LYSOZYME-LIKE PROTEIN-RELATED"/>
    <property type="match status" value="1"/>
</dbReference>
<dbReference type="PRINTS" id="PR00260">
    <property type="entry name" value="CHEMTRNSDUCR"/>
</dbReference>
<dbReference type="SUPFAM" id="SSF58104">
    <property type="entry name" value="Methyl-accepting chemotaxis protein (MCP) signaling domain"/>
    <property type="match status" value="1"/>
</dbReference>
<evidence type="ECO:0000256" key="3">
    <source>
        <dbReference type="PROSITE-ProRule" id="PRU00284"/>
    </source>
</evidence>
<feature type="domain" description="HAMP" evidence="6">
    <location>
        <begin position="218"/>
        <end position="273"/>
    </location>
</feature>
<keyword evidence="8" id="KW-1185">Reference proteome</keyword>
<sequence>MKDNKRGSLKFKIGIMTSIVVILTVATIAYISYGYITSSNQQLIGEKARAIAKAAVINIDGDKFKELTKKMDDKDKYYNELIKTLYMIKEETGATFLYTLAQNDDSTYKYVADGSDVPGGENFSSIGLEESVEVFDGADKAFDGEAVYSELYDADEYGFLLSAFVPIKDSNGNIVGVLGCDFSAESVLEVSRQFKTNISIVLIIIGILVNIVVMLSSYKILSPIDYILKVITEMGNGYFSESMDSKLLKRKDEIGIIAKGINNMKESLIILINRIKDESSAIKAEVDNVMINASILSKNLEEISSTTEELSASMEETTASSEEMLATSKQIENFILSIAERAKEGALAVDKVTKKAEDTKKNVIKTQEKAVEIFDDTKQELQKAIKESKVVNQINVLSKSIMEITEQTNLLALNAAIEASRAGEAGKGFSVVAEEMRKLSEQSKDTVLEIQEITKRVIGCVENLSNSSNSLLEFMAIDVDNDYKKMLNITEEYSNDVKFVGKLVSEFSSTAEKLLDSLRDIVSSIDGVASAANECTGGITDIANRVVDSNNKSNEVANQVMKSKENAEKLKKEVDKFKL</sequence>
<dbReference type="GO" id="GO:0006935">
    <property type="term" value="P:chemotaxis"/>
    <property type="evidence" value="ECO:0007669"/>
    <property type="project" value="InterPro"/>
</dbReference>